<dbReference type="Proteomes" id="UP000241074">
    <property type="component" value="Chromosome"/>
</dbReference>
<sequence length="2080" mass="226564">MSEPEVRNHLVAPGRPDAPSWIIRFALLFLGCCQADILLAQAPAGTAVSTDMPMQAKGVDGASVFAVSDLDTVNTYNGMLNLSLPIGPSYPMPGGTAYQIVAHYTGDPWDQVEARCIRQDHNQTGSDSDQISAYVPDRSSNMGLGWEIGFGRLLPAQTVENRGSFLIYEAADGSRQEFKQGTTDLPNTSFQSGQGAEQTWFSVDGSGNRLRFGPEPTSAILTFANGGRVEFRNIQTFIRLDGTTNNESDWRATRVYLGHQANGNFFDIDYNTTADQWIITDSASSRRHVISFASRNYWRGVPVTGQESPALTRKFKKITAISLAGMGGQNVTVTPLYFDEGPITTGNLAISRYTHQFGAEYGCVTARNRTQSNQPWLDTIFAYDEGINADAEPHWVYREPFLRGLTLPDESFYAFEYFRSDGIFPSFGPRPNTGNWPGLSFGTNEGCDTVPTHPLCDYEGTDAGAKSGGLWRLRYPTGKWVEYSYSKPTRRGGFAAEPFTVTTEPLRHSPHEYSHAGVLQKQYFKLEQDGISAANIRIDGNTSGSTYPEVFPRLAASAGSSNALGTWRLQPESQGIPAALPDRKHRLGTAAVEPPCYVARTITGLDGTKTRYFYNNISSDDEYVPTRLASLRGMPFTACDPLTENRDGIANYFGPRLPNWTEPVVQPTYLSAAGNSELLYPTSGQGPFLSTITYADNGRPLRSTWVQYGEVFSHWNDDAPRHVVKIREETRYHDPLDPNAVVVAYQRTRYEGYNGFGGFTKVTTEAARHTAQGWKPWGAKQVQHEAFNFADGYEVRFDLRLGTETGCINDQSNYSDWGCGKADRALTLNPNPSSDWFIGQTRQSRIEHWPAHQNTLQSVSTNEFCYDQRGFATSTRIYANNSPNPARSGNDIVKLARRDYRGNPIEQITAGGDLASQAISTSLSCASWPSRSAFVARTRTVYSPIGMPVRTDTLSTDGSMRLRGVESNLDAATGSVLTSLDENGLSARYEYDQMGRVLRSHVQNSSGVVKRVSSYVYSYPRLNRLQDKLWFASLTCRSLADCPRQPTDGSDPEAFLAGITEWAEVNRLEFDVSGKPERSRRRHGSGEAQSITRYDARQRPIAQSVPFDIRTDANDPSVGWTQTDYDLLGRAYLITNPDGSKHRQLFDRGGDWQITNQVLAASGTIEALSINVLDPLGQITESRESKTGAANTCATANDPNCLTSSYDYDAAGHLIAVCVKDADGDGRASTCTGQQRRFVYDGRGFQLTAVYPELTTQAYLQFDSAGHMLSLGYPDDPDLDLINVYDSFGRLTQSIGHAGGNPKPLTELFYARRKEGNNLTANRVAEVRQHNFVGLTPTDYPTHRVTVSERYRYGDSLGQLSEYRVRASTGEPNTLRALGVEFVSTMSFDQLGRQTQIGYPTCLGAACAVAPTRQVSQHYVRNQLNSVGDGGNPGAWIQNIGYLPNGTVAFAQRSNGTTDWQDLDAFGWRLARVRTTAGSQANSPVLFGQSDLRYDARGNLVSHLALGAGNAQTLAFAYDGLNRLIAGETMDHLGQKHRQEVAYDDFGNITTLTNIAANASPVPVLSQSNVDSASNRLKAAAGSPLPQVGYDARGNTTELAIMTGQSVAQLQFEYDPQGRMRASRELGGTASNSANSYLYNASGERLAAFDLGDFSARWTPRNPNNRVLREFVETTSNTSASIRFNKDFIDLSGSTIAEADANGNVVHLHQDHLGSTRLTTTAQGSAQDFFTYWPFGGYTPGGDGGGKPAGIRYTGHERDKLGGSTDLDYMHARYGLMSLGRFTQVDPVLGAPGAATSWNRYAYAYNSPMVNSDPDGREAGQSESRKLVSPQGATDNDYQKLYNRLRAQDGLSHDEAMAKLRLAQRQERAHAAHLARLAAENDGLTRVPRQSTPKTVGDPFGWGKGDRGHHAFATVAEGDPKVASFQPPEINQGSGRGWGNAISGVAVGEKFDVDLSGQVKVGRALPGATPTSALIEQAPLAAIDGKTGNLLGAAGRISGLAGTAMSAYEFANANTPGERAQIAMSEAAGHIPVVGNAAALGVEVGGAINSIPVAGTTVGGALSDHWSDSKIVRWMSKWTP</sequence>
<feature type="region of interest" description="Disordered" evidence="1">
    <location>
        <begin position="1812"/>
        <end position="1836"/>
    </location>
</feature>
<proteinExistence type="predicted"/>
<accession>A0A2P1PM04</accession>
<evidence type="ECO:0000313" key="3">
    <source>
        <dbReference type="Proteomes" id="UP000241074"/>
    </source>
</evidence>
<reference evidence="2 3" key="2">
    <citation type="submission" date="2018-03" db="EMBL/GenBank/DDBJ databases">
        <authorList>
            <person name="Keele B.F."/>
        </authorList>
    </citation>
    <scope>NUCLEOTIDE SEQUENCE [LARGE SCALE GENOMIC DNA]</scope>
    <source>
        <strain evidence="2 3">D13</strain>
    </source>
</reference>
<gene>
    <name evidence="2" type="ORF">C7S18_01080</name>
</gene>
<evidence type="ECO:0000313" key="2">
    <source>
        <dbReference type="EMBL" id="AVP95875.1"/>
    </source>
</evidence>
<dbReference type="Gene3D" id="2.180.10.10">
    <property type="entry name" value="RHS repeat-associated core"/>
    <property type="match status" value="1"/>
</dbReference>
<dbReference type="InterPro" id="IPR022385">
    <property type="entry name" value="Rhs_assc_core"/>
</dbReference>
<dbReference type="NCBIfam" id="TIGR03696">
    <property type="entry name" value="Rhs_assc_core"/>
    <property type="match status" value="1"/>
</dbReference>
<evidence type="ECO:0000256" key="1">
    <source>
        <dbReference type="SAM" id="MobiDB-lite"/>
    </source>
</evidence>
<protein>
    <submittedName>
        <fullName evidence="2">Uncharacterized protein</fullName>
    </submittedName>
</protein>
<feature type="compositionally biased region" description="Basic and acidic residues" evidence="1">
    <location>
        <begin position="1814"/>
        <end position="1826"/>
    </location>
</feature>
<reference evidence="2 3" key="1">
    <citation type="submission" date="2018-03" db="EMBL/GenBank/DDBJ databases">
        <title>Ahniella affigens gen. nov., sp. nov., a gammaproteobacterium isolated from sandy soil near a stream.</title>
        <authorList>
            <person name="Ko Y."/>
            <person name="Kim J.-H."/>
        </authorList>
    </citation>
    <scope>NUCLEOTIDE SEQUENCE [LARGE SCALE GENOMIC DNA]</scope>
    <source>
        <strain evidence="2 3">D13</strain>
    </source>
</reference>
<dbReference type="OrthoDB" id="9816400at2"/>
<dbReference type="KEGG" id="xba:C7S18_01080"/>
<dbReference type="RefSeq" id="WP_106889804.1">
    <property type="nucleotide sequence ID" value="NZ_CP027860.1"/>
</dbReference>
<name>A0A2P1PM04_9GAMM</name>
<keyword evidence="3" id="KW-1185">Reference proteome</keyword>
<dbReference type="EMBL" id="CP027860">
    <property type="protein sequence ID" value="AVP95875.1"/>
    <property type="molecule type" value="Genomic_DNA"/>
</dbReference>
<organism evidence="2 3">
    <name type="scientific">Ahniella affigens</name>
    <dbReference type="NCBI Taxonomy" id="2021234"/>
    <lineage>
        <taxon>Bacteria</taxon>
        <taxon>Pseudomonadati</taxon>
        <taxon>Pseudomonadota</taxon>
        <taxon>Gammaproteobacteria</taxon>
        <taxon>Lysobacterales</taxon>
        <taxon>Rhodanobacteraceae</taxon>
        <taxon>Ahniella</taxon>
    </lineage>
</organism>
<feature type="region of interest" description="Disordered" evidence="1">
    <location>
        <begin position="1073"/>
        <end position="1095"/>
    </location>
</feature>